<dbReference type="GO" id="GO:0046983">
    <property type="term" value="F:protein dimerization activity"/>
    <property type="evidence" value="ECO:0007669"/>
    <property type="project" value="InterPro"/>
</dbReference>
<protein>
    <recommendedName>
        <fullName evidence="6">HAT C-terminal dimerisation domain-containing protein</fullName>
    </recommendedName>
</protein>
<dbReference type="EMBL" id="JACGCM010000692">
    <property type="protein sequence ID" value="KAF6168614.1"/>
    <property type="molecule type" value="Genomic_DNA"/>
</dbReference>
<evidence type="ECO:0000313" key="5">
    <source>
        <dbReference type="Proteomes" id="UP000541444"/>
    </source>
</evidence>
<evidence type="ECO:0000256" key="1">
    <source>
        <dbReference type="SAM" id="MobiDB-lite"/>
    </source>
</evidence>
<keyword evidence="5" id="KW-1185">Reference proteome</keyword>
<dbReference type="InterPro" id="IPR007021">
    <property type="entry name" value="DUF659"/>
</dbReference>
<sequence>MIRNVNVYGNDDEVEEVGIQIPKKRKGPMDAFVAPIDVDFRPRAPTSSENKKALENIHGYIANFFYENSISFNRARSDSYSKMMQTIVQYNDPPRTVFLKSIDGSAHIHDAELIYKMLKDVIEEVGEKNVIQAGRLGKRGAQACVKTIAPVEWWITFGSEVPALQRFAKRVFGLTSAASPCERIWSTFDNIHTKKRNCLEHDRMRDLAYIQYNKRLKRRYEERISGKEIDPIVLKSLDECAEWLIPDDARDDIVLGTDITYGVLEDAEDGFDDPPLTRTSRMNTASHCSQGGASSSRSTTRHLQDSSDDDDYDVDANYDMGDGDDDGIDSGSDENI</sequence>
<dbReference type="OrthoDB" id="1937290at2759"/>
<feature type="domain" description="HAT C-terminal dimerisation" evidence="3">
    <location>
        <begin position="147"/>
        <end position="213"/>
    </location>
</feature>
<dbReference type="AlphaFoldDB" id="A0A7J7NNQ3"/>
<dbReference type="PANTHER" id="PTHR32166">
    <property type="entry name" value="OSJNBA0013A04.12 PROTEIN"/>
    <property type="match status" value="1"/>
</dbReference>
<name>A0A7J7NNQ3_9MAGN</name>
<dbReference type="InterPro" id="IPR008906">
    <property type="entry name" value="HATC_C_dom"/>
</dbReference>
<feature type="compositionally biased region" description="Polar residues" evidence="1">
    <location>
        <begin position="277"/>
        <end position="298"/>
    </location>
</feature>
<dbReference type="SUPFAM" id="SSF53098">
    <property type="entry name" value="Ribonuclease H-like"/>
    <property type="match status" value="1"/>
</dbReference>
<evidence type="ECO:0000259" key="2">
    <source>
        <dbReference type="Pfam" id="PF04937"/>
    </source>
</evidence>
<evidence type="ECO:0000259" key="3">
    <source>
        <dbReference type="Pfam" id="PF05699"/>
    </source>
</evidence>
<dbReference type="PANTHER" id="PTHR32166:SF74">
    <property type="entry name" value="OS05G0256350 PROTEIN"/>
    <property type="match status" value="1"/>
</dbReference>
<organism evidence="4 5">
    <name type="scientific">Kingdonia uniflora</name>
    <dbReference type="NCBI Taxonomy" id="39325"/>
    <lineage>
        <taxon>Eukaryota</taxon>
        <taxon>Viridiplantae</taxon>
        <taxon>Streptophyta</taxon>
        <taxon>Embryophyta</taxon>
        <taxon>Tracheophyta</taxon>
        <taxon>Spermatophyta</taxon>
        <taxon>Magnoliopsida</taxon>
        <taxon>Ranunculales</taxon>
        <taxon>Circaeasteraceae</taxon>
        <taxon>Kingdonia</taxon>
    </lineage>
</organism>
<dbReference type="Pfam" id="PF04937">
    <property type="entry name" value="DUF659"/>
    <property type="match status" value="1"/>
</dbReference>
<evidence type="ECO:0008006" key="6">
    <source>
        <dbReference type="Google" id="ProtNLM"/>
    </source>
</evidence>
<dbReference type="Proteomes" id="UP000541444">
    <property type="component" value="Unassembled WGS sequence"/>
</dbReference>
<gene>
    <name evidence="4" type="ORF">GIB67_005226</name>
</gene>
<reference evidence="4 5" key="1">
    <citation type="journal article" date="2020" name="IScience">
        <title>Genome Sequencing of the Endangered Kingdonia uniflora (Circaeasteraceae, Ranunculales) Reveals Potential Mechanisms of Evolutionary Specialization.</title>
        <authorList>
            <person name="Sun Y."/>
            <person name="Deng T."/>
            <person name="Zhang A."/>
            <person name="Moore M.J."/>
            <person name="Landis J.B."/>
            <person name="Lin N."/>
            <person name="Zhang H."/>
            <person name="Zhang X."/>
            <person name="Huang J."/>
            <person name="Zhang X."/>
            <person name="Sun H."/>
            <person name="Wang H."/>
        </authorList>
    </citation>
    <scope>NUCLEOTIDE SEQUENCE [LARGE SCALE GENOMIC DNA]</scope>
    <source>
        <strain evidence="4">TB1705</strain>
        <tissue evidence="4">Leaf</tissue>
    </source>
</reference>
<feature type="compositionally biased region" description="Acidic residues" evidence="1">
    <location>
        <begin position="306"/>
        <end position="336"/>
    </location>
</feature>
<evidence type="ECO:0000313" key="4">
    <source>
        <dbReference type="EMBL" id="KAF6168614.1"/>
    </source>
</evidence>
<dbReference type="Pfam" id="PF05699">
    <property type="entry name" value="Dimer_Tnp_hAT"/>
    <property type="match status" value="1"/>
</dbReference>
<accession>A0A7J7NNQ3</accession>
<dbReference type="InterPro" id="IPR012337">
    <property type="entry name" value="RNaseH-like_sf"/>
</dbReference>
<comment type="caution">
    <text evidence="4">The sequence shown here is derived from an EMBL/GenBank/DDBJ whole genome shotgun (WGS) entry which is preliminary data.</text>
</comment>
<feature type="region of interest" description="Disordered" evidence="1">
    <location>
        <begin position="266"/>
        <end position="336"/>
    </location>
</feature>
<feature type="domain" description="DUF659" evidence="2">
    <location>
        <begin position="81"/>
        <end position="132"/>
    </location>
</feature>
<proteinExistence type="predicted"/>